<evidence type="ECO:0000256" key="4">
    <source>
        <dbReference type="SAM" id="MobiDB-lite"/>
    </source>
</evidence>
<keyword evidence="3" id="KW-0445">Lipid transport</keyword>
<comment type="similarity">
    <text evidence="1">Belongs to the VPS13 family.</text>
</comment>
<dbReference type="GO" id="GO:0006869">
    <property type="term" value="P:lipid transport"/>
    <property type="evidence" value="ECO:0007669"/>
    <property type="project" value="UniProtKB-KW"/>
</dbReference>
<feature type="domain" description="VPS13-like middle region" evidence="6">
    <location>
        <begin position="1070"/>
        <end position="1889"/>
    </location>
</feature>
<dbReference type="PANTHER" id="PTHR16166:SF93">
    <property type="entry name" value="INTERMEMBRANE LIPID TRANSFER PROTEIN VPS13"/>
    <property type="match status" value="1"/>
</dbReference>
<keyword evidence="9" id="KW-1185">Reference proteome</keyword>
<dbReference type="Proteomes" id="UP000694866">
    <property type="component" value="Unplaced"/>
</dbReference>
<dbReference type="Pfam" id="PF12624">
    <property type="entry name" value="VPS13_N"/>
    <property type="match status" value="1"/>
</dbReference>
<dbReference type="OrthoDB" id="428159at2759"/>
<evidence type="ECO:0000256" key="1">
    <source>
        <dbReference type="ARBA" id="ARBA00006545"/>
    </source>
</evidence>
<dbReference type="KEGG" id="fas:105265892"/>
<feature type="region of interest" description="Disordered" evidence="4">
    <location>
        <begin position="1836"/>
        <end position="1858"/>
    </location>
</feature>
<dbReference type="RefSeq" id="XP_011301983.1">
    <property type="nucleotide sequence ID" value="XM_011303681.1"/>
</dbReference>
<feature type="domain" description="Vacuolar protein sorting-associated protein 13 VPS13 adaptor binding" evidence="7">
    <location>
        <begin position="1977"/>
        <end position="2609"/>
    </location>
</feature>
<dbReference type="Pfam" id="PF25036">
    <property type="entry name" value="VPS13_VAB"/>
    <property type="match status" value="1"/>
</dbReference>
<reference evidence="10" key="1">
    <citation type="submission" date="2025-08" db="UniProtKB">
        <authorList>
            <consortium name="RefSeq"/>
        </authorList>
    </citation>
    <scope>IDENTIFICATION</scope>
    <source>
        <strain evidence="10">USDA-PBARC FA_bdor</strain>
        <tissue evidence="10">Whole organism</tissue>
    </source>
</reference>
<accession>A0A9R1T3R6</accession>
<evidence type="ECO:0000313" key="10">
    <source>
        <dbReference type="RefSeq" id="XP_011301983.1"/>
    </source>
</evidence>
<evidence type="ECO:0000256" key="3">
    <source>
        <dbReference type="ARBA" id="ARBA00023055"/>
    </source>
</evidence>
<dbReference type="InterPro" id="IPR056748">
    <property type="entry name" value="VPS13-like_C"/>
</dbReference>
<dbReference type="Pfam" id="PF25037">
    <property type="entry name" value="VPS13_C"/>
    <property type="match status" value="1"/>
</dbReference>
<feature type="region of interest" description="Disordered" evidence="4">
    <location>
        <begin position="1343"/>
        <end position="1365"/>
    </location>
</feature>
<dbReference type="PANTHER" id="PTHR16166">
    <property type="entry name" value="VACUOLAR PROTEIN SORTING-ASSOCIATED PROTEIN VPS13"/>
    <property type="match status" value="1"/>
</dbReference>
<evidence type="ECO:0000259" key="7">
    <source>
        <dbReference type="Pfam" id="PF25036"/>
    </source>
</evidence>
<dbReference type="InterPro" id="IPR009543">
    <property type="entry name" value="VPS13_VAB"/>
</dbReference>
<feature type="compositionally biased region" description="Polar residues" evidence="4">
    <location>
        <begin position="1836"/>
        <end position="1848"/>
    </location>
</feature>
<evidence type="ECO:0000313" key="9">
    <source>
        <dbReference type="Proteomes" id="UP000694866"/>
    </source>
</evidence>
<evidence type="ECO:0000259" key="6">
    <source>
        <dbReference type="Pfam" id="PF25033"/>
    </source>
</evidence>
<dbReference type="InterPro" id="IPR026854">
    <property type="entry name" value="VPS13_N"/>
</dbReference>
<evidence type="ECO:0000259" key="5">
    <source>
        <dbReference type="Pfam" id="PF12624"/>
    </source>
</evidence>
<dbReference type="GO" id="GO:0045053">
    <property type="term" value="P:protein retention in Golgi apparatus"/>
    <property type="evidence" value="ECO:0007669"/>
    <property type="project" value="TreeGrafter"/>
</dbReference>
<dbReference type="GeneID" id="105265892"/>
<keyword evidence="2" id="KW-0813">Transport</keyword>
<dbReference type="InterPro" id="IPR026847">
    <property type="entry name" value="VPS13"/>
</dbReference>
<protein>
    <submittedName>
        <fullName evidence="10">Vacuolar protein sorting-associated protein 13C isoform X1</fullName>
    </submittedName>
</protein>
<dbReference type="Pfam" id="PF25033">
    <property type="entry name" value="VPS13_M"/>
    <property type="match status" value="1"/>
</dbReference>
<dbReference type="InterPro" id="IPR056747">
    <property type="entry name" value="VPS13-like_M"/>
</dbReference>
<organism evidence="9 10">
    <name type="scientific">Fopius arisanus</name>
    <dbReference type="NCBI Taxonomy" id="64838"/>
    <lineage>
        <taxon>Eukaryota</taxon>
        <taxon>Metazoa</taxon>
        <taxon>Ecdysozoa</taxon>
        <taxon>Arthropoda</taxon>
        <taxon>Hexapoda</taxon>
        <taxon>Insecta</taxon>
        <taxon>Pterygota</taxon>
        <taxon>Neoptera</taxon>
        <taxon>Endopterygota</taxon>
        <taxon>Hymenoptera</taxon>
        <taxon>Apocrita</taxon>
        <taxon>Ichneumonoidea</taxon>
        <taxon>Braconidae</taxon>
        <taxon>Opiinae</taxon>
        <taxon>Fopius</taxon>
    </lineage>
</organism>
<dbReference type="GO" id="GO:0006623">
    <property type="term" value="P:protein targeting to vacuole"/>
    <property type="evidence" value="ECO:0007669"/>
    <property type="project" value="TreeGrafter"/>
</dbReference>
<feature type="domain" description="Intermembrane lipid transfer protein VPS13-like C-terminal" evidence="8">
    <location>
        <begin position="3189"/>
        <end position="3290"/>
    </location>
</feature>
<evidence type="ECO:0000256" key="2">
    <source>
        <dbReference type="ARBA" id="ARBA00022448"/>
    </source>
</evidence>
<name>A0A9R1T3R6_9HYME</name>
<evidence type="ECO:0000259" key="8">
    <source>
        <dbReference type="Pfam" id="PF25037"/>
    </source>
</evidence>
<dbReference type="CTD" id="35693"/>
<gene>
    <name evidence="10" type="primary">Vps13</name>
</gene>
<feature type="domain" description="Chorein N-terminal" evidence="5">
    <location>
        <begin position="2"/>
        <end position="850"/>
    </location>
</feature>
<sequence length="3328" mass="376431">MVFESIVTELLNKFLGEYIQNLDYKQLKVSLWGGDVVLTDLLINENALDMLDLPIKLGYGRLGKLILKIPFKDMWNGQIDAIIEELFILIVPSSQVKYDPEKEAKAELDAKRTELARIERSKQLADAKLQEKLDDSMMEKLIARMIKNIHVEINRIHVRYEDHVTFKEHPFSIGFTLNRLALESCNDSWLTSANLKDMYSIQQIFKLLTMDGFAVYLNPNLLQFSRQSQCDYLRLFSESIATMDCVPQDYQYLVGPINVKAKLKLNPKPETDGSNYTIPKVWLDLEMQKLRIGLTKRQYQTLLRLSEGLDRATKAAPFRKYRPDVTSYRGHYKQWWHFAYTCVLEETVRRCRRDWDWLHMKDHRDTCRSYANTYQTKLTAKKPSKEVEERLTECERKLDLFNLVIIRQQIEMEVERLAEKEKSLKAKQGWFGFLWGSSQVEDVQELNSAAAIMKKFQEAMTPQEKEKLFRAIDYQENSTPAHYPETFIMIDTSFYLHGLQITVSDTDKDCPEVLDLQFNGVHAAFKSRPAASAVLVTASVNELKLLGVKQNDRIPSLLKSDSTGSIQDSDRSLFSVSYEKNPLDKLCGDRIIVKSKSIHIAYDAQTIIELIKLFRVQNQTALTQIQAAAAERLEGFKEMSALGLEYAIQKHSSLDIQVDLAASQLIVPFRGFYTDQAAVIVINLGSLKIHSLEKSKDDLATSSVKQLVSMGKSEEDILMHLRKYSYDRFALKIVNFQALVASEGEDWKCALMDTVHSMALLEPTTLEIQFHKCLITDDPVLPKMRIIGQLPSLAVSIEDARLLQALSIIQSIPLPEEDPGSLEPVPLAKSVSQLSLNYMKELTAVQKEQKPPKASVQSTDLEAKFVMKEFTLTLSRRESTQVTPFVRIEILQVEAEMIQRTYDQEVMLRLGGVQAKQYHNGQEIYVVNTPMATGSEEYLVVIQYVNVNKYSPEFITRHGSVVKLLKLEFTTLDVLLHQEALINVIKFLSYMQEKITPSVPAVDEPKDRHITRLPQLSVIPEDTSTFIKEQIQKQKIKSERRRKRVVECIDLKIKAKVGTISLKMSSDFRDITAFYIEGITAGFMMKASYSQANVNLTSINIKDLNKSSIYENIVEVEDAEALQVEAVIYNIEAEDVDKNNMSIKVIMGCHRIVFLNAFVTGVMNFLNHFQVAQEAIREASAAAAEVAKTNIKDVQESAARIELSIKIKAPIIYVPMNSKSEHCLMLDMGHLTIYNSLKALDVTTESGDSPIIDEMKIELQNLKLSRMRLNMESFTAENEVLLLQPVTFTLLMTRNLSTAWFTAIPDIDMSGRLKSIELLLSHEDYTTILKLLEENLGEIIEEPQPLQRPHPAPRKSIDIQRSSKSSPKCQVEMISRTSDLHPQKQAHTSIKFEFIMESLMIELFSGGSKFLKSHSSPLHQPENGLAKFGLSHFAVKGRIFEDGLLATSILLMNCTLDDTRYLRQGSLTRIMERTSAVPSLDDLSREDKPVRSMLDVTVRKSSNDMFVDVRIFSFSIIVSLDYLMKIKEFFDVETNQSSQNSTITSQKGTDALKRKNPPPTPSMMTINLLVEKPDIILVEDMDDINSNCIVLNAELQVKIRMIGDHQVISGSVKDLSLLAGVYNPAKRADWIYQVLKPCSISIAGSTPEGKGLHVDVCSTDIHVSVSPGVIEILNRVVQKITTKDAEMGEEQRGDPTHEGLWLITPYEEKDYWFLKTEVAQEALDFLGFEEAEEVTAYKAELAILSIPNIVLTLEAGVGNKTLPMLLLHLAFQSNINDWSTKTMSIESSISVIMAYYNSRLALWEPLIEPVEAVKNGERTTTSWELKTRIAFHDVSQSPTASALSPSTESEPEEFQQPSRISIDVQSSENLEITVTKTCLEVLQQLGQAFSNAMGTRTDQGSTSRLAPYLLKNETGVALTLDLVKSNFRVVSSTFESTLQPESYLEVVLESGASIELVPKTVKGGIDVLEQLKSVAVKDSEDNIFVVTFKGIDNRLEVPVLKADKRFFPLKYRKEGSEEWGLISDVVVEDGSTVVTLRSILQVHNHFTQPISVYYMTKRGNEVERVGTVQPDKKLNLPLDAVYTPTSIHWLFFSVEGYMVSVEPFVWKDLQKTVSMTKVLKCDSRDKGKQANKDVFFIQIIFTLIVVGSIFYNNTNVNLLLSNVDWRSRLKKFRNDKKLKSTISCKDTSKYLEGPIKAVGEIEQVYFENTNRHTMASTIYNIHLYPAVYLKNFLPIDIVIVLPGSVEEMLVKASETLQLPDIDPTNSDIIIKLPQYLEKDWSCKGEVLAEPPEFSVWSFESFDSAQKVIMDLGMHCSFNHGSVVMALYCPFWMLNKTGLMLSYRKSSKGGKEQTSPAKKFLCSMRPRRRRGEFGRRKGKSSSEDQLNVMYHPEHYRGPILFSFRSKAFFGKKKAMVRVEDGDWSEKFPIDVAGSKGVVVCRYNGINYRIGVHNQLTYNSLTKQITFTPYYVLINNARYLIECQEASRPASSITRVPPGECVALWPESEQERKLLVAKVGGHSEKTAPFVFTEVHTTLLKLDNKYGGLNIDIQINEGGVYITMSGYSSGNAPGLIINHTCHTIHLWEKGSMNVRSLQSFNRMFYTWENPSGPRKLLWEDHNKKEIENDLRQDNLGAFQCPDTEEEVFYVSFLDGTQRVLLFTTSLKIAEDCQLVGDLEIADQDITMSIHGLGLSLVNNFTRTELLYLCIADSGIIWEIRKSSGGRWKALGPHEVLLIEEGYQRYLREVQVCSDTPPRVMLEPKLMVDYQNMELLKPNRRYMRRSFQTGLWVQYRTSAHQVQLHAKINRLQIDNQLFDCVFPVILAPVPPPKSVAQSSVVKPFAEMSIVKRLLEHSTVQQFRYFKVLIQEFHVKVDIGFINALMVFFEANEVNDGEESKLFKTDMKLVDEPLMYHVNLITTAEQKNFFDLLHFSPLKIHVSFSMTGSGGGPSAVPQVLNVVLQGIGVTLTDINDIVFKLAYFERNYIFMTHQQLISEATSHYVGQAIKQAYVLVLGLDVIGNPYGLVVGTMKGIEDLFYEPFQGAIQGPGEFAEGLLLGVRSMLGHTVGGMAGAVSKITGAMGKGLAALTFDEDYQRKRQEQLNKQPANLQEGLARSGKGLVMGVVDGVAGVVMKPISGAKEEGVEGFFKGFGKGVVGLVTRPTAGVIDFASGSFGAVRRCAELTEEVRRTRPPRYLQPDSPVRPYVKEEAEGHKMLLELEKGKYANTDVYFFHVNVQKDVLLLTDKRIAYLEHNDLFGGWKVDWSYTWQEINQKAKIVDKGVQIFVKDTKKKKLGLFGGNDTSKLVIIGNHYVKQLLCTRIDEQLDLVEG</sequence>
<proteinExistence type="inferred from homology"/>